<keyword evidence="18" id="KW-1185">Reference proteome</keyword>
<dbReference type="GO" id="GO:0046872">
    <property type="term" value="F:metal ion binding"/>
    <property type="evidence" value="ECO:0007669"/>
    <property type="project" value="UniProtKB-KW"/>
</dbReference>
<evidence type="ECO:0000313" key="17">
    <source>
        <dbReference type="EMBL" id="KAK4528505.1"/>
    </source>
</evidence>
<evidence type="ECO:0000256" key="14">
    <source>
        <dbReference type="RuleBase" id="RU004447"/>
    </source>
</evidence>
<dbReference type="InterPro" id="IPR001431">
    <property type="entry name" value="Pept_M16_Zn_BS"/>
</dbReference>
<dbReference type="GO" id="GO:0006508">
    <property type="term" value="P:proteolysis"/>
    <property type="evidence" value="ECO:0007669"/>
    <property type="project" value="UniProtKB-KW"/>
</dbReference>
<name>A0AAV9ILU5_9RHOD</name>
<comment type="similarity">
    <text evidence="4 14">Belongs to the peptidase M16 family.</text>
</comment>
<keyword evidence="10" id="KW-0809">Transit peptide</keyword>
<evidence type="ECO:0000256" key="7">
    <source>
        <dbReference type="ARBA" id="ARBA00022723"/>
    </source>
</evidence>
<accession>A0AAV9ILU5</accession>
<dbReference type="InterPro" id="IPR011249">
    <property type="entry name" value="Metalloenz_LuxS/M16"/>
</dbReference>
<dbReference type="AlphaFoldDB" id="A0AAV9ILU5"/>
<evidence type="ECO:0000256" key="13">
    <source>
        <dbReference type="ARBA" id="ARBA00031018"/>
    </source>
</evidence>
<evidence type="ECO:0000256" key="8">
    <source>
        <dbReference type="ARBA" id="ARBA00022801"/>
    </source>
</evidence>
<gene>
    <name evidence="17" type="ORF">GAYE_SCF59G6449</name>
</gene>
<evidence type="ECO:0000256" key="6">
    <source>
        <dbReference type="ARBA" id="ARBA00022670"/>
    </source>
</evidence>
<dbReference type="EMBL" id="JANCYU010000065">
    <property type="protein sequence ID" value="KAK4528505.1"/>
    <property type="molecule type" value="Genomic_DNA"/>
</dbReference>
<protein>
    <recommendedName>
        <fullName evidence="5">mitochondrial processing peptidase</fullName>
        <ecNumber evidence="5">3.4.24.64</ecNumber>
    </recommendedName>
    <alternativeName>
        <fullName evidence="13">Beta-MPP</fullName>
    </alternativeName>
</protein>
<evidence type="ECO:0000256" key="11">
    <source>
        <dbReference type="ARBA" id="ARBA00023049"/>
    </source>
</evidence>
<sequence>MPSVSIRGASVDLCRDALAYSRRFDCLFKNFSKRLFSQVAESPSSSSTSTIPPPVQPTFVSRSPLQGFKSLFGKYATALPPNYQWEPELRKQVPTRVSQLDNGLRIATEYAPTGTATLGVWIDAGTRFEPERVNGAAHFLEHLIFKGTSQRTQHQLEVEVEDIGAHLNAYTSREQTAYYARSLKEDVPQVLELLSDILKNSRFDAAAVERERDVILREMEEVNQQAEEVLFDYLHANAYQETPLGRTILGPEENIRSLTREDLMEYVKLHYKPHRMVLSVVGDVEHEQVVQLAQKHFGGMEKDPTFSGVNSLVAASPAYFTGSDVRIRNDELPLAHFTIAFETCGWTHPDTVALMVLQSLLGSWDRSSGLGMNTGIRLGAAVADTSCQSVMSYNTTYTDTGLFGVYAVAEPVELDDVGYAVLHELVRACFKIEPADLQRAKVQLKTNLLGQLDNTTAQAEEVGRQLLVYGRRIPLLEMFARIDAVDMTTLKRVANRYIYDRDPAVAAMGPIFTLPDYNWIRRRTFWNRY</sequence>
<evidence type="ECO:0000259" key="15">
    <source>
        <dbReference type="Pfam" id="PF00675"/>
    </source>
</evidence>
<dbReference type="PANTHER" id="PTHR11851">
    <property type="entry name" value="METALLOPROTEASE"/>
    <property type="match status" value="1"/>
</dbReference>
<comment type="subcellular location">
    <subcellularLocation>
        <location evidence="3">Mitochondrion</location>
    </subcellularLocation>
</comment>
<dbReference type="PROSITE" id="PS00143">
    <property type="entry name" value="INSULINASE"/>
    <property type="match status" value="1"/>
</dbReference>
<dbReference type="Proteomes" id="UP001300502">
    <property type="component" value="Unassembled WGS sequence"/>
</dbReference>
<dbReference type="Pfam" id="PF05193">
    <property type="entry name" value="Peptidase_M16_C"/>
    <property type="match status" value="1"/>
</dbReference>
<evidence type="ECO:0000256" key="1">
    <source>
        <dbReference type="ARBA" id="ARBA00001098"/>
    </source>
</evidence>
<keyword evidence="8" id="KW-0378">Hydrolase</keyword>
<dbReference type="InterPro" id="IPR011765">
    <property type="entry name" value="Pept_M16_N"/>
</dbReference>
<dbReference type="GO" id="GO:0004222">
    <property type="term" value="F:metalloendopeptidase activity"/>
    <property type="evidence" value="ECO:0007669"/>
    <property type="project" value="UniProtKB-EC"/>
</dbReference>
<organism evidence="17 18">
    <name type="scientific">Galdieria yellowstonensis</name>
    <dbReference type="NCBI Taxonomy" id="3028027"/>
    <lineage>
        <taxon>Eukaryota</taxon>
        <taxon>Rhodophyta</taxon>
        <taxon>Bangiophyceae</taxon>
        <taxon>Galdieriales</taxon>
        <taxon>Galdieriaceae</taxon>
        <taxon>Galdieria</taxon>
    </lineage>
</organism>
<dbReference type="Gene3D" id="3.30.830.10">
    <property type="entry name" value="Metalloenzyme, LuxS/M16 peptidase-like"/>
    <property type="match status" value="2"/>
</dbReference>
<dbReference type="PANTHER" id="PTHR11851:SF149">
    <property type="entry name" value="GH01077P"/>
    <property type="match status" value="1"/>
</dbReference>
<dbReference type="SUPFAM" id="SSF63411">
    <property type="entry name" value="LuxS/MPP-like metallohydrolase"/>
    <property type="match status" value="2"/>
</dbReference>
<keyword evidence="6" id="KW-0645">Protease</keyword>
<evidence type="ECO:0000256" key="9">
    <source>
        <dbReference type="ARBA" id="ARBA00022833"/>
    </source>
</evidence>
<feature type="domain" description="Peptidase M16 C-terminal" evidence="16">
    <location>
        <begin position="257"/>
        <end position="444"/>
    </location>
</feature>
<dbReference type="InterPro" id="IPR007863">
    <property type="entry name" value="Peptidase_M16_C"/>
</dbReference>
<comment type="caution">
    <text evidence="17">The sequence shown here is derived from an EMBL/GenBank/DDBJ whole genome shotgun (WGS) entry which is preliminary data.</text>
</comment>
<proteinExistence type="inferred from homology"/>
<evidence type="ECO:0000256" key="3">
    <source>
        <dbReference type="ARBA" id="ARBA00004173"/>
    </source>
</evidence>
<dbReference type="GO" id="GO:0005759">
    <property type="term" value="C:mitochondrial matrix"/>
    <property type="evidence" value="ECO:0007669"/>
    <property type="project" value="UniProtKB-ARBA"/>
</dbReference>
<dbReference type="InterPro" id="IPR050361">
    <property type="entry name" value="MPP/UQCRC_Complex"/>
</dbReference>
<feature type="domain" description="Peptidase M16 N-terminal" evidence="15">
    <location>
        <begin position="105"/>
        <end position="252"/>
    </location>
</feature>
<dbReference type="EC" id="3.4.24.64" evidence="5"/>
<dbReference type="FunFam" id="3.30.830.10:FF:000001">
    <property type="entry name" value="Mitochondrial-processing peptidase subunit beta, mitochondrial"/>
    <property type="match status" value="1"/>
</dbReference>
<evidence type="ECO:0000256" key="12">
    <source>
        <dbReference type="ARBA" id="ARBA00023128"/>
    </source>
</evidence>
<comment type="catalytic activity">
    <reaction evidence="1">
        <text>Release of N-terminal transit peptides from precursor proteins imported into the mitochondrion, typically with Arg in position P2.</text>
        <dbReference type="EC" id="3.4.24.64"/>
    </reaction>
</comment>
<keyword evidence="12" id="KW-0496">Mitochondrion</keyword>
<keyword evidence="11" id="KW-0482">Metalloprotease</keyword>
<evidence type="ECO:0000256" key="2">
    <source>
        <dbReference type="ARBA" id="ARBA00001947"/>
    </source>
</evidence>
<dbReference type="Pfam" id="PF00675">
    <property type="entry name" value="Peptidase_M16"/>
    <property type="match status" value="1"/>
</dbReference>
<evidence type="ECO:0000256" key="4">
    <source>
        <dbReference type="ARBA" id="ARBA00007261"/>
    </source>
</evidence>
<keyword evidence="7" id="KW-0479">Metal-binding</keyword>
<evidence type="ECO:0000313" key="18">
    <source>
        <dbReference type="Proteomes" id="UP001300502"/>
    </source>
</evidence>
<reference evidence="17 18" key="1">
    <citation type="submission" date="2022-07" db="EMBL/GenBank/DDBJ databases">
        <title>Genome-wide signatures of adaptation to extreme environments.</title>
        <authorList>
            <person name="Cho C.H."/>
            <person name="Yoon H.S."/>
        </authorList>
    </citation>
    <scope>NUCLEOTIDE SEQUENCE [LARGE SCALE GENOMIC DNA]</scope>
    <source>
        <strain evidence="17 18">108.79 E11</strain>
    </source>
</reference>
<evidence type="ECO:0000256" key="10">
    <source>
        <dbReference type="ARBA" id="ARBA00022946"/>
    </source>
</evidence>
<keyword evidence="9" id="KW-0862">Zinc</keyword>
<evidence type="ECO:0000256" key="5">
    <source>
        <dbReference type="ARBA" id="ARBA00012299"/>
    </source>
</evidence>
<dbReference type="FunFam" id="3.30.830.10:FF:000002">
    <property type="entry name" value="Mitochondrial-processing peptidase subunit beta"/>
    <property type="match status" value="1"/>
</dbReference>
<evidence type="ECO:0000259" key="16">
    <source>
        <dbReference type="Pfam" id="PF05193"/>
    </source>
</evidence>
<comment type="cofactor">
    <cofactor evidence="2">
        <name>Zn(2+)</name>
        <dbReference type="ChEBI" id="CHEBI:29105"/>
    </cofactor>
</comment>